<evidence type="ECO:0000313" key="2">
    <source>
        <dbReference type="Proteomes" id="UP000821853"/>
    </source>
</evidence>
<evidence type="ECO:0000313" key="1">
    <source>
        <dbReference type="EMBL" id="KAH9378822.1"/>
    </source>
</evidence>
<dbReference type="EMBL" id="JABSTR010000009">
    <property type="protein sequence ID" value="KAH9378822.1"/>
    <property type="molecule type" value="Genomic_DNA"/>
</dbReference>
<dbReference type="AlphaFoldDB" id="A0A9J6GK28"/>
<accession>A0A9J6GK28</accession>
<sequence>MDRDKYYKWIRMKNAEPHELLRKIIHRQKTPSAPPLRVFFTGPAFCGKTFVFRFAMDLYNRYSNTSSNTAYNAFVICASTGKAAVEVEENTVHASFKLSRETTGPNKDGCLGASELNTFRVGFRNVKCVFIDESNKTRAARAHVTGKRGTSVAGTEDFVILSVVYPRNDISPDVTTDRRNTCTGNWFTAARAIR</sequence>
<comment type="caution">
    <text evidence="1">The sequence shown here is derived from an EMBL/GenBank/DDBJ whole genome shotgun (WGS) entry which is preliminary data.</text>
</comment>
<dbReference type="OrthoDB" id="6508477at2759"/>
<keyword evidence="2" id="KW-1185">Reference proteome</keyword>
<organism evidence="1 2">
    <name type="scientific">Haemaphysalis longicornis</name>
    <name type="common">Bush tick</name>
    <dbReference type="NCBI Taxonomy" id="44386"/>
    <lineage>
        <taxon>Eukaryota</taxon>
        <taxon>Metazoa</taxon>
        <taxon>Ecdysozoa</taxon>
        <taxon>Arthropoda</taxon>
        <taxon>Chelicerata</taxon>
        <taxon>Arachnida</taxon>
        <taxon>Acari</taxon>
        <taxon>Parasitiformes</taxon>
        <taxon>Ixodida</taxon>
        <taxon>Ixodoidea</taxon>
        <taxon>Ixodidae</taxon>
        <taxon>Haemaphysalinae</taxon>
        <taxon>Haemaphysalis</taxon>
    </lineage>
</organism>
<gene>
    <name evidence="1" type="ORF">HPB48_010826</name>
</gene>
<proteinExistence type="predicted"/>
<reference evidence="1 2" key="1">
    <citation type="journal article" date="2020" name="Cell">
        <title>Large-Scale Comparative Analyses of Tick Genomes Elucidate Their Genetic Diversity and Vector Capacities.</title>
        <authorList>
            <consortium name="Tick Genome and Microbiome Consortium (TIGMIC)"/>
            <person name="Jia N."/>
            <person name="Wang J."/>
            <person name="Shi W."/>
            <person name="Du L."/>
            <person name="Sun Y."/>
            <person name="Zhan W."/>
            <person name="Jiang J.F."/>
            <person name="Wang Q."/>
            <person name="Zhang B."/>
            <person name="Ji P."/>
            <person name="Bell-Sakyi L."/>
            <person name="Cui X.M."/>
            <person name="Yuan T.T."/>
            <person name="Jiang B.G."/>
            <person name="Yang W.F."/>
            <person name="Lam T.T."/>
            <person name="Chang Q.C."/>
            <person name="Ding S.J."/>
            <person name="Wang X.J."/>
            <person name="Zhu J.G."/>
            <person name="Ruan X.D."/>
            <person name="Zhao L."/>
            <person name="Wei J.T."/>
            <person name="Ye R.Z."/>
            <person name="Que T.C."/>
            <person name="Du C.H."/>
            <person name="Zhou Y.H."/>
            <person name="Cheng J.X."/>
            <person name="Dai P.F."/>
            <person name="Guo W.B."/>
            <person name="Han X.H."/>
            <person name="Huang E.J."/>
            <person name="Li L.F."/>
            <person name="Wei W."/>
            <person name="Gao Y.C."/>
            <person name="Liu J.Z."/>
            <person name="Shao H.Z."/>
            <person name="Wang X."/>
            <person name="Wang C.C."/>
            <person name="Yang T.C."/>
            <person name="Huo Q.B."/>
            <person name="Li W."/>
            <person name="Chen H.Y."/>
            <person name="Chen S.E."/>
            <person name="Zhou L.G."/>
            <person name="Ni X.B."/>
            <person name="Tian J.H."/>
            <person name="Sheng Y."/>
            <person name="Liu T."/>
            <person name="Pan Y.S."/>
            <person name="Xia L.Y."/>
            <person name="Li J."/>
            <person name="Zhao F."/>
            <person name="Cao W.C."/>
        </authorList>
    </citation>
    <scope>NUCLEOTIDE SEQUENCE [LARGE SCALE GENOMIC DNA]</scope>
    <source>
        <strain evidence="1">HaeL-2018</strain>
    </source>
</reference>
<dbReference type="VEuPathDB" id="VectorBase:HLOH_063295"/>
<dbReference type="Gene3D" id="3.40.50.300">
    <property type="entry name" value="P-loop containing nucleotide triphosphate hydrolases"/>
    <property type="match status" value="1"/>
</dbReference>
<protein>
    <recommendedName>
        <fullName evidence="3">ATP-dependent DNA helicase</fullName>
    </recommendedName>
</protein>
<dbReference type="InterPro" id="IPR027417">
    <property type="entry name" value="P-loop_NTPase"/>
</dbReference>
<name>A0A9J6GK28_HAELO</name>
<dbReference type="Proteomes" id="UP000821853">
    <property type="component" value="Unassembled WGS sequence"/>
</dbReference>
<evidence type="ECO:0008006" key="3">
    <source>
        <dbReference type="Google" id="ProtNLM"/>
    </source>
</evidence>